<keyword evidence="4" id="KW-1185">Reference proteome</keyword>
<gene>
    <name evidence="2" type="ordered locus">MTR_6g034900</name>
</gene>
<accession>A0A072UJ53</accession>
<feature type="chain" id="PRO_5014499721" description="Transmembrane protein" evidence="1">
    <location>
        <begin position="23"/>
        <end position="75"/>
    </location>
</feature>
<keyword evidence="1" id="KW-0732">Signal</keyword>
<dbReference type="HOGENOM" id="CLU_2674850_0_0_1"/>
<protein>
    <recommendedName>
        <fullName evidence="5">Transmembrane protein</fullName>
    </recommendedName>
</protein>
<evidence type="ECO:0000313" key="2">
    <source>
        <dbReference type="EMBL" id="KEH25825.1"/>
    </source>
</evidence>
<dbReference type="AlphaFoldDB" id="A0A072UJ53"/>
<reference evidence="2 4" key="2">
    <citation type="journal article" date="2014" name="BMC Genomics">
        <title>An improved genome release (version Mt4.0) for the model legume Medicago truncatula.</title>
        <authorList>
            <person name="Tang H."/>
            <person name="Krishnakumar V."/>
            <person name="Bidwell S."/>
            <person name="Rosen B."/>
            <person name="Chan A."/>
            <person name="Zhou S."/>
            <person name="Gentzbittel L."/>
            <person name="Childs K.L."/>
            <person name="Yandell M."/>
            <person name="Gundlach H."/>
            <person name="Mayer K.F."/>
            <person name="Schwartz D.C."/>
            <person name="Town C.D."/>
        </authorList>
    </citation>
    <scope>GENOME REANNOTATION</scope>
    <source>
        <strain evidence="2">A17</strain>
        <strain evidence="3 4">cv. Jemalong A17</strain>
    </source>
</reference>
<name>A0A072UJ53_MEDTR</name>
<evidence type="ECO:0008006" key="5">
    <source>
        <dbReference type="Google" id="ProtNLM"/>
    </source>
</evidence>
<reference evidence="2 4" key="1">
    <citation type="journal article" date="2011" name="Nature">
        <title>The Medicago genome provides insight into the evolution of rhizobial symbioses.</title>
        <authorList>
            <person name="Young N.D."/>
            <person name="Debelle F."/>
            <person name="Oldroyd G.E."/>
            <person name="Geurts R."/>
            <person name="Cannon S.B."/>
            <person name="Udvardi M.K."/>
            <person name="Benedito V.A."/>
            <person name="Mayer K.F."/>
            <person name="Gouzy J."/>
            <person name="Schoof H."/>
            <person name="Van de Peer Y."/>
            <person name="Proost S."/>
            <person name="Cook D.R."/>
            <person name="Meyers B.C."/>
            <person name="Spannagl M."/>
            <person name="Cheung F."/>
            <person name="De Mita S."/>
            <person name="Krishnakumar V."/>
            <person name="Gundlach H."/>
            <person name="Zhou S."/>
            <person name="Mudge J."/>
            <person name="Bharti A.K."/>
            <person name="Murray J.D."/>
            <person name="Naoumkina M.A."/>
            <person name="Rosen B."/>
            <person name="Silverstein K.A."/>
            <person name="Tang H."/>
            <person name="Rombauts S."/>
            <person name="Zhao P.X."/>
            <person name="Zhou P."/>
            <person name="Barbe V."/>
            <person name="Bardou P."/>
            <person name="Bechner M."/>
            <person name="Bellec A."/>
            <person name="Berger A."/>
            <person name="Berges H."/>
            <person name="Bidwell S."/>
            <person name="Bisseling T."/>
            <person name="Choisne N."/>
            <person name="Couloux A."/>
            <person name="Denny R."/>
            <person name="Deshpande S."/>
            <person name="Dai X."/>
            <person name="Doyle J.J."/>
            <person name="Dudez A.M."/>
            <person name="Farmer A.D."/>
            <person name="Fouteau S."/>
            <person name="Franken C."/>
            <person name="Gibelin C."/>
            <person name="Gish J."/>
            <person name="Goldstein S."/>
            <person name="Gonzalez A.J."/>
            <person name="Green P.J."/>
            <person name="Hallab A."/>
            <person name="Hartog M."/>
            <person name="Hua A."/>
            <person name="Humphray S.J."/>
            <person name="Jeong D.H."/>
            <person name="Jing Y."/>
            <person name="Jocker A."/>
            <person name="Kenton S.M."/>
            <person name="Kim D.J."/>
            <person name="Klee K."/>
            <person name="Lai H."/>
            <person name="Lang C."/>
            <person name="Lin S."/>
            <person name="Macmil S.L."/>
            <person name="Magdelenat G."/>
            <person name="Matthews L."/>
            <person name="McCorrison J."/>
            <person name="Monaghan E.L."/>
            <person name="Mun J.H."/>
            <person name="Najar F.Z."/>
            <person name="Nicholson C."/>
            <person name="Noirot C."/>
            <person name="O'Bleness M."/>
            <person name="Paule C.R."/>
            <person name="Poulain J."/>
            <person name="Prion F."/>
            <person name="Qin B."/>
            <person name="Qu C."/>
            <person name="Retzel E.F."/>
            <person name="Riddle C."/>
            <person name="Sallet E."/>
            <person name="Samain S."/>
            <person name="Samson N."/>
            <person name="Sanders I."/>
            <person name="Saurat O."/>
            <person name="Scarpelli C."/>
            <person name="Schiex T."/>
            <person name="Segurens B."/>
            <person name="Severin A.J."/>
            <person name="Sherrier D.J."/>
            <person name="Shi R."/>
            <person name="Sims S."/>
            <person name="Singer S.R."/>
            <person name="Sinharoy S."/>
            <person name="Sterck L."/>
            <person name="Viollet A."/>
            <person name="Wang B.B."/>
            <person name="Wang K."/>
            <person name="Wang M."/>
            <person name="Wang X."/>
            <person name="Warfsmann J."/>
            <person name="Weissenbach J."/>
            <person name="White D.D."/>
            <person name="White J.D."/>
            <person name="Wiley G.B."/>
            <person name="Wincker P."/>
            <person name="Xing Y."/>
            <person name="Yang L."/>
            <person name="Yao Z."/>
            <person name="Ying F."/>
            <person name="Zhai J."/>
            <person name="Zhou L."/>
            <person name="Zuber A."/>
            <person name="Denarie J."/>
            <person name="Dixon R.A."/>
            <person name="May G.D."/>
            <person name="Schwartz D.C."/>
            <person name="Rogers J."/>
            <person name="Quetier F."/>
            <person name="Town C.D."/>
            <person name="Roe B.A."/>
        </authorList>
    </citation>
    <scope>NUCLEOTIDE SEQUENCE [LARGE SCALE GENOMIC DNA]</scope>
    <source>
        <strain evidence="2">A17</strain>
        <strain evidence="3 4">cv. Jemalong A17</strain>
    </source>
</reference>
<dbReference type="EMBL" id="CM001222">
    <property type="protein sequence ID" value="KEH25825.1"/>
    <property type="molecule type" value="Genomic_DNA"/>
</dbReference>
<evidence type="ECO:0000256" key="1">
    <source>
        <dbReference type="SAM" id="SignalP"/>
    </source>
</evidence>
<dbReference type="Proteomes" id="UP000002051">
    <property type="component" value="Chromosome 6"/>
</dbReference>
<evidence type="ECO:0000313" key="3">
    <source>
        <dbReference type="EnsemblPlants" id="KEH25825"/>
    </source>
</evidence>
<reference evidence="3" key="3">
    <citation type="submission" date="2015-04" db="UniProtKB">
        <authorList>
            <consortium name="EnsemblPlants"/>
        </authorList>
    </citation>
    <scope>IDENTIFICATION</scope>
    <source>
        <strain evidence="3">cv. Jemalong A17</strain>
    </source>
</reference>
<evidence type="ECO:0000313" key="4">
    <source>
        <dbReference type="Proteomes" id="UP000002051"/>
    </source>
</evidence>
<sequence length="75" mass="7969">MLLLPSLTIAIEFMLTSAPGLGVDIGRVRVQTSTPAQPAGVEYTPISTQIMESDWLGSGESGYGLNGWVQTGWTN</sequence>
<organism evidence="2 4">
    <name type="scientific">Medicago truncatula</name>
    <name type="common">Barrel medic</name>
    <name type="synonym">Medicago tribuloides</name>
    <dbReference type="NCBI Taxonomy" id="3880"/>
    <lineage>
        <taxon>Eukaryota</taxon>
        <taxon>Viridiplantae</taxon>
        <taxon>Streptophyta</taxon>
        <taxon>Embryophyta</taxon>
        <taxon>Tracheophyta</taxon>
        <taxon>Spermatophyta</taxon>
        <taxon>Magnoliopsida</taxon>
        <taxon>eudicotyledons</taxon>
        <taxon>Gunneridae</taxon>
        <taxon>Pentapetalae</taxon>
        <taxon>rosids</taxon>
        <taxon>fabids</taxon>
        <taxon>Fabales</taxon>
        <taxon>Fabaceae</taxon>
        <taxon>Papilionoideae</taxon>
        <taxon>50 kb inversion clade</taxon>
        <taxon>NPAAA clade</taxon>
        <taxon>Hologalegina</taxon>
        <taxon>IRL clade</taxon>
        <taxon>Trifolieae</taxon>
        <taxon>Medicago</taxon>
    </lineage>
</organism>
<dbReference type="EnsemblPlants" id="KEH25825">
    <property type="protein sequence ID" value="KEH25825"/>
    <property type="gene ID" value="MTR_6g034900"/>
</dbReference>
<proteinExistence type="predicted"/>
<feature type="signal peptide" evidence="1">
    <location>
        <begin position="1"/>
        <end position="22"/>
    </location>
</feature>